<reference evidence="3" key="1">
    <citation type="submission" date="2016-10" db="EMBL/GenBank/DDBJ databases">
        <authorList>
            <person name="Chevignon G."/>
        </authorList>
    </citation>
    <scope>NUCLEOTIDE SEQUENCE [LARGE SCALE GENOMIC DNA]</scope>
    <source>
        <strain evidence="3">A2C</strain>
    </source>
</reference>
<evidence type="ECO:0000313" key="2">
    <source>
        <dbReference type="EMBL" id="ATW29714.1"/>
    </source>
</evidence>
<reference evidence="3" key="2">
    <citation type="submission" date="2017-11" db="EMBL/GenBank/DDBJ databases">
        <title>PacBio sequencing of new strain of the secondary endosymbiont Candidatus Hamiltonella defensa.</title>
        <authorList>
            <person name="Strand M.R."/>
            <person name="Oliver K."/>
        </authorList>
    </citation>
    <scope>NUCLEOTIDE SEQUENCE [LARGE SCALE GENOMIC DNA]</scope>
    <source>
        <strain evidence="3">A2C</strain>
    </source>
</reference>
<feature type="compositionally biased region" description="Low complexity" evidence="1">
    <location>
        <begin position="80"/>
        <end position="91"/>
    </location>
</feature>
<evidence type="ECO:0000313" key="3">
    <source>
        <dbReference type="Proteomes" id="UP000230008"/>
    </source>
</evidence>
<feature type="compositionally biased region" description="Low complexity" evidence="1">
    <location>
        <begin position="22"/>
        <end position="31"/>
    </location>
</feature>
<accession>A0A2D3T7A9</accession>
<dbReference type="EMBL" id="CP017606">
    <property type="protein sequence ID" value="ATW29714.1"/>
    <property type="molecule type" value="Genomic_DNA"/>
</dbReference>
<dbReference type="Proteomes" id="UP000230008">
    <property type="component" value="Chromosome"/>
</dbReference>
<evidence type="ECO:0000256" key="1">
    <source>
        <dbReference type="SAM" id="MobiDB-lite"/>
    </source>
</evidence>
<proteinExistence type="predicted"/>
<feature type="compositionally biased region" description="Basic and acidic residues" evidence="1">
    <location>
        <begin position="35"/>
        <end position="47"/>
    </location>
</feature>
<protein>
    <submittedName>
        <fullName evidence="2">Uncharacterized protein</fullName>
    </submittedName>
</protein>
<feature type="compositionally biased region" description="Polar residues" evidence="1">
    <location>
        <begin position="1"/>
        <end position="21"/>
    </location>
</feature>
<dbReference type="AlphaFoldDB" id="A0A2D3T7A9"/>
<sequence>MFTLSTAGFSLSPSTTESVHPSNNSTNTSNNIQDSLRKLSHSSEELPSRPIYEISPEKRQCIEDNFNTTPPLKNHKIMTNSSKSNVSSNDSFHNKYKPNKWTFIYNFRGEKSPVFANQITAYQYEVVAKEKGFYGELPQKIKRKDVINTETLSLTEGKHGEELYNIFFEKTPNGKSTKRIMDNFGLHATAVRRVDKETTYRNTSMVITDFYIDIAPVNSKVTTK</sequence>
<name>A0A2D3T7A9_9ENTR</name>
<dbReference type="RefSeq" id="WP_100103199.1">
    <property type="nucleotide sequence ID" value="NZ_CAWNMT010000001.1"/>
</dbReference>
<gene>
    <name evidence="2" type="ORF">BJP41_04445</name>
</gene>
<feature type="region of interest" description="Disordered" evidence="1">
    <location>
        <begin position="1"/>
        <end position="91"/>
    </location>
</feature>
<organism evidence="2 3">
    <name type="scientific">Candidatus Williamhamiltonella defendens</name>
    <dbReference type="NCBI Taxonomy" id="138072"/>
    <lineage>
        <taxon>Bacteria</taxon>
        <taxon>Pseudomonadati</taxon>
        <taxon>Pseudomonadota</taxon>
        <taxon>Gammaproteobacteria</taxon>
        <taxon>Enterobacterales</taxon>
        <taxon>Enterobacteriaceae</taxon>
        <taxon>aphid secondary symbionts</taxon>
        <taxon>Candidatus Williamhamiltonella</taxon>
    </lineage>
</organism>